<dbReference type="HAMAP" id="MF_01428">
    <property type="entry name" value="Glu_Q_tRNA_synth"/>
    <property type="match status" value="1"/>
</dbReference>
<dbReference type="EC" id="6.1.1.-" evidence="7"/>
<feature type="domain" description="Glutamyl/glutaminyl-tRNA synthetase class Ib catalytic" evidence="9">
    <location>
        <begin position="16"/>
        <end position="277"/>
    </location>
</feature>
<feature type="binding site" evidence="7">
    <location>
        <position position="215"/>
    </location>
    <ligand>
        <name>L-glutamate</name>
        <dbReference type="ChEBI" id="CHEBI:29985"/>
    </ligand>
</feature>
<comment type="cofactor">
    <cofactor evidence="7">
        <name>Zn(2+)</name>
        <dbReference type="ChEBI" id="CHEBI:29105"/>
    </cofactor>
    <text evidence="7">Binds 1 zinc ion per subunit.</text>
</comment>
<dbReference type="NCBIfam" id="TIGR03838">
    <property type="entry name" value="queuosine_YadB"/>
    <property type="match status" value="1"/>
</dbReference>
<accession>A0ABS9WGC6</accession>
<organism evidence="10 11">
    <name type="scientific">Adlercreutzia faecimuris</name>
    <dbReference type="NCBI Taxonomy" id="2897341"/>
    <lineage>
        <taxon>Bacteria</taxon>
        <taxon>Bacillati</taxon>
        <taxon>Actinomycetota</taxon>
        <taxon>Coriobacteriia</taxon>
        <taxon>Eggerthellales</taxon>
        <taxon>Eggerthellaceae</taxon>
        <taxon>Adlercreutzia</taxon>
    </lineage>
</organism>
<keyword evidence="11" id="KW-1185">Reference proteome</keyword>
<dbReference type="InterPro" id="IPR022380">
    <property type="entry name" value="Glu-Q_tRNA(Asp)_Synthase"/>
</dbReference>
<dbReference type="Proteomes" id="UP001430755">
    <property type="component" value="Unassembled WGS sequence"/>
</dbReference>
<dbReference type="Pfam" id="PF00749">
    <property type="entry name" value="tRNA-synt_1c"/>
    <property type="match status" value="1"/>
</dbReference>
<keyword evidence="2 7" id="KW-0479">Metal-binding</keyword>
<dbReference type="EMBL" id="JAJMLW010000002">
    <property type="protein sequence ID" value="MCI2241917.1"/>
    <property type="molecule type" value="Genomic_DNA"/>
</dbReference>
<comment type="function">
    <text evidence="7">Catalyzes the tRNA-independent activation of glutamate in presence of ATP and the subsequent transfer of glutamate onto a tRNA(Asp). Glutamate is transferred on the 2-amino-5-(4,5-dihydroxy-2-cyclopenten-1-yl) moiety of the queuosine in the wobble position of the QUC anticodon.</text>
</comment>
<keyword evidence="4 7" id="KW-0862">Zinc</keyword>
<dbReference type="NCBIfam" id="NF004314">
    <property type="entry name" value="PRK05710.1-3"/>
    <property type="match status" value="1"/>
</dbReference>
<keyword evidence="6 7" id="KW-0030">Aminoacyl-tRNA synthetase</keyword>
<evidence type="ECO:0000256" key="3">
    <source>
        <dbReference type="ARBA" id="ARBA00022741"/>
    </source>
</evidence>
<dbReference type="PANTHER" id="PTHR43311:SF1">
    <property type="entry name" value="GLUTAMYL-Q TRNA(ASP) SYNTHETASE"/>
    <property type="match status" value="1"/>
</dbReference>
<evidence type="ECO:0000256" key="7">
    <source>
        <dbReference type="HAMAP-Rule" id="MF_01428"/>
    </source>
</evidence>
<reference evidence="10" key="1">
    <citation type="submission" date="2021-11" db="EMBL/GenBank/DDBJ databases">
        <title>A Novel Adlercreutzia Species, isolated from a Allomyrina dichotoma larva feces.</title>
        <authorList>
            <person name="Suh M.K."/>
        </authorList>
    </citation>
    <scope>NUCLEOTIDE SEQUENCE</scope>
    <source>
        <strain evidence="10">JBNU-10</strain>
    </source>
</reference>
<protein>
    <recommendedName>
        <fullName evidence="7">Glutamyl-Q tRNA(Asp) synthetase</fullName>
        <shortName evidence="7">Glu-Q-RSs</shortName>
        <ecNumber evidence="7">6.1.1.-</ecNumber>
    </recommendedName>
</protein>
<evidence type="ECO:0000256" key="2">
    <source>
        <dbReference type="ARBA" id="ARBA00022723"/>
    </source>
</evidence>
<gene>
    <name evidence="10" type="primary">gluQRS</name>
    <name evidence="7" type="synonym">gluQ</name>
    <name evidence="10" type="ORF">LPT13_06085</name>
</gene>
<dbReference type="RefSeq" id="WP_242164627.1">
    <property type="nucleotide sequence ID" value="NZ_JAJMLW010000002.1"/>
</dbReference>
<dbReference type="SUPFAM" id="SSF52374">
    <property type="entry name" value="Nucleotidylyl transferase"/>
    <property type="match status" value="1"/>
</dbReference>
<comment type="similarity">
    <text evidence="7">Belongs to the class-I aminoacyl-tRNA synthetase family. GluQ subfamily.</text>
</comment>
<evidence type="ECO:0000256" key="8">
    <source>
        <dbReference type="RuleBase" id="RU363037"/>
    </source>
</evidence>
<dbReference type="InterPro" id="IPR014729">
    <property type="entry name" value="Rossmann-like_a/b/a_fold"/>
</dbReference>
<dbReference type="InterPro" id="IPR000924">
    <property type="entry name" value="Glu/Gln-tRNA-synth"/>
</dbReference>
<dbReference type="PRINTS" id="PR00987">
    <property type="entry name" value="TRNASYNTHGLU"/>
</dbReference>
<keyword evidence="1 7" id="KW-0436">Ligase</keyword>
<feature type="binding site" evidence="7">
    <location>
        <position position="256"/>
    </location>
    <ligand>
        <name>ATP</name>
        <dbReference type="ChEBI" id="CHEBI:30616"/>
    </ligand>
</feature>
<keyword evidence="8" id="KW-0648">Protein biosynthesis</keyword>
<evidence type="ECO:0000256" key="6">
    <source>
        <dbReference type="ARBA" id="ARBA00023146"/>
    </source>
</evidence>
<feature type="binding site" evidence="7">
    <location>
        <position position="136"/>
    </location>
    <ligand>
        <name>Zn(2+)</name>
        <dbReference type="ChEBI" id="CHEBI:29105"/>
    </ligand>
</feature>
<feature type="short sequence motif" description="'HIGH' region" evidence="7">
    <location>
        <begin position="22"/>
        <end position="32"/>
    </location>
</feature>
<feature type="binding site" evidence="7">
    <location>
        <position position="55"/>
    </location>
    <ligand>
        <name>L-glutamate</name>
        <dbReference type="ChEBI" id="CHEBI:29985"/>
    </ligand>
</feature>
<keyword evidence="3 7" id="KW-0547">Nucleotide-binding</keyword>
<proteinExistence type="inferred from homology"/>
<dbReference type="Gene3D" id="3.40.50.620">
    <property type="entry name" value="HUPs"/>
    <property type="match status" value="1"/>
</dbReference>
<evidence type="ECO:0000259" key="9">
    <source>
        <dbReference type="Pfam" id="PF00749"/>
    </source>
</evidence>
<keyword evidence="5 7" id="KW-0067">ATP-binding</keyword>
<evidence type="ECO:0000256" key="5">
    <source>
        <dbReference type="ARBA" id="ARBA00022840"/>
    </source>
</evidence>
<feature type="binding site" evidence="7">
    <location>
        <begin position="19"/>
        <end position="23"/>
    </location>
    <ligand>
        <name>L-glutamate</name>
        <dbReference type="ChEBI" id="CHEBI:29985"/>
    </ligand>
</feature>
<feature type="binding site" evidence="7">
    <location>
        <position position="113"/>
    </location>
    <ligand>
        <name>Zn(2+)</name>
        <dbReference type="ChEBI" id="CHEBI:29105"/>
    </ligand>
</feature>
<evidence type="ECO:0000256" key="4">
    <source>
        <dbReference type="ARBA" id="ARBA00022833"/>
    </source>
</evidence>
<feature type="binding site" evidence="7">
    <location>
        <position position="132"/>
    </location>
    <ligand>
        <name>Zn(2+)</name>
        <dbReference type="ChEBI" id="CHEBI:29105"/>
    </ligand>
</feature>
<dbReference type="InterPro" id="IPR049940">
    <property type="entry name" value="GluQ/Sye"/>
</dbReference>
<sequence>MTAAGSREAAPAARPVVGRFAPSPTGRMHAGNVFAALVAWLVAKSQGGEVVLRVEDLDRERSKPGFVDAVQRDFERLGLTWDRGPYFQHDRDDAYEAALGALAARGLTYPCYCTRADLHAASAPHRGEKPVYPGTCRGLGPRERAEREAAGRRAATRLRVPAETVAFHDLVQGDYAQDLARDCGDFIVRRSDGAFAYQLAVVVDDAAQGVTSVVRGVDLLCSTPQQIHLQRLLGLPEPAYAHVPLVVAEADRRLSKRDRDAALDELIARLGSPEAVIGHIAGVCGLAPTSDPATPEQLLAAFDPARLPDAFADKIQIPWR</sequence>
<dbReference type="InterPro" id="IPR001412">
    <property type="entry name" value="aa-tRNA-synth_I_CS"/>
</dbReference>
<comment type="caution">
    <text evidence="10">The sequence shown here is derived from an EMBL/GenBank/DDBJ whole genome shotgun (WGS) entry which is preliminary data.</text>
</comment>
<dbReference type="NCBIfam" id="NF004315">
    <property type="entry name" value="PRK05710.1-4"/>
    <property type="match status" value="1"/>
</dbReference>
<name>A0ABS9WGC6_9ACTN</name>
<feature type="binding site" evidence="7">
    <location>
        <position position="111"/>
    </location>
    <ligand>
        <name>Zn(2+)</name>
        <dbReference type="ChEBI" id="CHEBI:29105"/>
    </ligand>
</feature>
<evidence type="ECO:0000256" key="1">
    <source>
        <dbReference type="ARBA" id="ARBA00022598"/>
    </source>
</evidence>
<dbReference type="InterPro" id="IPR020058">
    <property type="entry name" value="Glu/Gln-tRNA-synth_Ib_cat-dom"/>
</dbReference>
<feature type="binding site" evidence="7">
    <location>
        <position position="197"/>
    </location>
    <ligand>
        <name>L-glutamate</name>
        <dbReference type="ChEBI" id="CHEBI:29985"/>
    </ligand>
</feature>
<evidence type="ECO:0000313" key="11">
    <source>
        <dbReference type="Proteomes" id="UP001430755"/>
    </source>
</evidence>
<feature type="short sequence motif" description="'KMSKS' region" evidence="7">
    <location>
        <begin position="253"/>
        <end position="257"/>
    </location>
</feature>
<dbReference type="PANTHER" id="PTHR43311">
    <property type="entry name" value="GLUTAMATE--TRNA LIGASE"/>
    <property type="match status" value="1"/>
</dbReference>
<evidence type="ECO:0000313" key="10">
    <source>
        <dbReference type="EMBL" id="MCI2241917.1"/>
    </source>
</evidence>
<dbReference type="PROSITE" id="PS00178">
    <property type="entry name" value="AA_TRNA_LIGASE_I"/>
    <property type="match status" value="1"/>
</dbReference>